<organism evidence="2 3">
    <name type="scientific">Heterorhabditis bacteriophora</name>
    <name type="common">Entomopathogenic nematode worm</name>
    <dbReference type="NCBI Taxonomy" id="37862"/>
    <lineage>
        <taxon>Eukaryota</taxon>
        <taxon>Metazoa</taxon>
        <taxon>Ecdysozoa</taxon>
        <taxon>Nematoda</taxon>
        <taxon>Chromadorea</taxon>
        <taxon>Rhabditida</taxon>
        <taxon>Rhabditina</taxon>
        <taxon>Rhabditomorpha</taxon>
        <taxon>Strongyloidea</taxon>
        <taxon>Heterorhabditidae</taxon>
        <taxon>Heterorhabditis</taxon>
    </lineage>
</organism>
<dbReference type="Proteomes" id="UP000095283">
    <property type="component" value="Unplaced"/>
</dbReference>
<proteinExistence type="predicted"/>
<evidence type="ECO:0000256" key="1">
    <source>
        <dbReference type="SAM" id="MobiDB-lite"/>
    </source>
</evidence>
<dbReference type="PANTHER" id="PTHR14689">
    <property type="entry name" value="PHORBOL-ESTER_DAG-TYPE DOMAIN-CONTAINING PROTEIN"/>
    <property type="match status" value="1"/>
</dbReference>
<feature type="region of interest" description="Disordered" evidence="1">
    <location>
        <begin position="97"/>
        <end position="139"/>
    </location>
</feature>
<dbReference type="PANTHER" id="PTHR14689:SF0">
    <property type="entry name" value="COILED-COIL DOMAIN-CONTAINING PROTEIN 82"/>
    <property type="match status" value="1"/>
</dbReference>
<sequence length="610" mass="69884">MRNKNIYVPGVGFAVPPEHQVTRLADPEIVTLAESIRRRKKDRLACSFIKTEQTTNNECAKEEGADKRAEEMRRESEDHPRLPKLVIKLPRRSLDKVYEKRKKKKRKKKDDDSDWEVNDRSKRKKHKRIRQEKTNSSGYELRVIEREPEEEYKPPPIEEDKPDISMFSKKRRLIMQWQEGQENKARENGEPTVVSLKGTFVVSKADLFRDDCALWRVDNQGMIQKYPPRIDPATKNVSYKNSSTYSGWGEHLAAAYYRVAIRHVKQTRSEAEVEPEIPLSDLFPAMTSECNDSNGFVKGDDETPVDPEDHMTMLRDPLRLSLYTFTLAMVNHALTLEFFQSMKQKNDKYEETIDRYTQMFITESDYHEVQCQCCSMRPVDRLIQLYSMDSYDSESLQPIEKESCEKSPLPATVCLLVVTIHNLELIGTQHPEYSPERTVDMAKKSRSWINKYCGIFDAFGDAFKFARYRITGAATQPSIGMDRFNTFRSQRAANVGHLLRLVEVCIDWNHVGGLVRASSSMNSTFGVPSAISIEIGRRQAASIGDESYQCRVAFAPCLAQILAMSFDEDFGDDGAGGSAVPAESRTSSEDREQNDSSQSMSYSKQSEIKR</sequence>
<accession>A0A1I7WD12</accession>
<protein>
    <submittedName>
        <fullName evidence="3">ULP_PROTEASE domain-containing protein</fullName>
    </submittedName>
</protein>
<evidence type="ECO:0000313" key="3">
    <source>
        <dbReference type="WBParaSite" id="Hba_02647"/>
    </source>
</evidence>
<name>A0A1I7WD12_HETBA</name>
<feature type="compositionally biased region" description="Low complexity" evidence="1">
    <location>
        <begin position="595"/>
        <end position="610"/>
    </location>
</feature>
<feature type="compositionally biased region" description="Basic residues" evidence="1">
    <location>
        <begin position="99"/>
        <end position="108"/>
    </location>
</feature>
<dbReference type="GO" id="GO:0005634">
    <property type="term" value="C:nucleus"/>
    <property type="evidence" value="ECO:0007669"/>
    <property type="project" value="TreeGrafter"/>
</dbReference>
<keyword evidence="2" id="KW-1185">Reference proteome</keyword>
<evidence type="ECO:0000313" key="2">
    <source>
        <dbReference type="Proteomes" id="UP000095283"/>
    </source>
</evidence>
<feature type="compositionally biased region" description="Basic and acidic residues" evidence="1">
    <location>
        <begin position="59"/>
        <end position="81"/>
    </location>
</feature>
<reference evidence="3" key="1">
    <citation type="submission" date="2016-11" db="UniProtKB">
        <authorList>
            <consortium name="WormBaseParasite"/>
        </authorList>
    </citation>
    <scope>IDENTIFICATION</scope>
</reference>
<feature type="region of interest" description="Disordered" evidence="1">
    <location>
        <begin position="573"/>
        <end position="610"/>
    </location>
</feature>
<feature type="compositionally biased region" description="Basic residues" evidence="1">
    <location>
        <begin position="121"/>
        <end position="130"/>
    </location>
</feature>
<dbReference type="WBParaSite" id="Hba_02647">
    <property type="protein sequence ID" value="Hba_02647"/>
    <property type="gene ID" value="Hba_02647"/>
</dbReference>
<feature type="region of interest" description="Disordered" evidence="1">
    <location>
        <begin position="57"/>
        <end position="84"/>
    </location>
</feature>
<dbReference type="AlphaFoldDB" id="A0A1I7WD12"/>